<dbReference type="PANTHER" id="PTHR21237">
    <property type="entry name" value="GRPE PROTEIN"/>
    <property type="match status" value="1"/>
</dbReference>
<evidence type="ECO:0000256" key="1">
    <source>
        <dbReference type="ARBA" id="ARBA00009054"/>
    </source>
</evidence>
<name>A0A1F4V0K5_UNCKA</name>
<evidence type="ECO:0000313" key="7">
    <source>
        <dbReference type="EMBL" id="OGC50692.1"/>
    </source>
</evidence>
<accession>A0A1F4V0K5</accession>
<dbReference type="PRINTS" id="PR00773">
    <property type="entry name" value="GRPEPROTEIN"/>
</dbReference>
<dbReference type="Pfam" id="PF01025">
    <property type="entry name" value="GrpE"/>
    <property type="match status" value="1"/>
</dbReference>
<dbReference type="GO" id="GO:0042803">
    <property type="term" value="F:protein homodimerization activity"/>
    <property type="evidence" value="ECO:0007669"/>
    <property type="project" value="InterPro"/>
</dbReference>
<dbReference type="InterPro" id="IPR000740">
    <property type="entry name" value="GrpE"/>
</dbReference>
<dbReference type="STRING" id="1802610.A2W32_02215"/>
<dbReference type="GO" id="GO:0000774">
    <property type="term" value="F:adenyl-nucleotide exchange factor activity"/>
    <property type="evidence" value="ECO:0007669"/>
    <property type="project" value="InterPro"/>
</dbReference>
<keyword evidence="3 4" id="KW-0346">Stress response</keyword>
<dbReference type="CDD" id="cd00446">
    <property type="entry name" value="GrpE"/>
    <property type="match status" value="1"/>
</dbReference>
<dbReference type="PANTHER" id="PTHR21237:SF23">
    <property type="entry name" value="GRPE PROTEIN HOMOLOG, MITOCHONDRIAL"/>
    <property type="match status" value="1"/>
</dbReference>
<dbReference type="GO" id="GO:0051087">
    <property type="term" value="F:protein-folding chaperone binding"/>
    <property type="evidence" value="ECO:0007669"/>
    <property type="project" value="InterPro"/>
</dbReference>
<dbReference type="EMBL" id="MEUT01000035">
    <property type="protein sequence ID" value="OGC50692.1"/>
    <property type="molecule type" value="Genomic_DNA"/>
</dbReference>
<dbReference type="SUPFAM" id="SSF58014">
    <property type="entry name" value="Coiled-coil domain of nucleotide exchange factor GrpE"/>
    <property type="match status" value="1"/>
</dbReference>
<reference evidence="7 8" key="1">
    <citation type="journal article" date="2016" name="Nat. Commun.">
        <title>Thousands of microbial genomes shed light on interconnected biogeochemical processes in an aquifer system.</title>
        <authorList>
            <person name="Anantharaman K."/>
            <person name="Brown C.T."/>
            <person name="Hug L.A."/>
            <person name="Sharon I."/>
            <person name="Castelle C.J."/>
            <person name="Probst A.J."/>
            <person name="Thomas B.C."/>
            <person name="Singh A."/>
            <person name="Wilkins M.J."/>
            <person name="Karaoz U."/>
            <person name="Brodie E.L."/>
            <person name="Williams K.H."/>
            <person name="Hubbard S.S."/>
            <person name="Banfield J.F."/>
        </authorList>
    </citation>
    <scope>NUCLEOTIDE SEQUENCE [LARGE SCALE GENOMIC DNA]</scope>
</reference>
<dbReference type="GO" id="GO:0051082">
    <property type="term" value="F:unfolded protein binding"/>
    <property type="evidence" value="ECO:0007669"/>
    <property type="project" value="TreeGrafter"/>
</dbReference>
<dbReference type="Gene3D" id="2.30.22.10">
    <property type="entry name" value="Head domain of nucleotide exchange factor GrpE"/>
    <property type="match status" value="1"/>
</dbReference>
<gene>
    <name evidence="3" type="primary">grpE</name>
    <name evidence="7" type="ORF">A2W32_02215</name>
</gene>
<dbReference type="Proteomes" id="UP000177371">
    <property type="component" value="Unassembled WGS sequence"/>
</dbReference>
<evidence type="ECO:0000256" key="4">
    <source>
        <dbReference type="RuleBase" id="RU000639"/>
    </source>
</evidence>
<dbReference type="HAMAP" id="MF_01151">
    <property type="entry name" value="GrpE"/>
    <property type="match status" value="1"/>
</dbReference>
<dbReference type="SUPFAM" id="SSF51064">
    <property type="entry name" value="Head domain of nucleotide exchange factor GrpE"/>
    <property type="match status" value="1"/>
</dbReference>
<protein>
    <recommendedName>
        <fullName evidence="3 4">Protein GrpE</fullName>
    </recommendedName>
    <alternativeName>
        <fullName evidence="3">HSP-70 cofactor</fullName>
    </alternativeName>
</protein>
<evidence type="ECO:0000256" key="6">
    <source>
        <dbReference type="SAM" id="MobiDB-lite"/>
    </source>
</evidence>
<dbReference type="PROSITE" id="PS01071">
    <property type="entry name" value="GRPE"/>
    <property type="match status" value="1"/>
</dbReference>
<comment type="subcellular location">
    <subcellularLocation>
        <location evidence="3">Cytoplasm</location>
    </subcellularLocation>
</comment>
<sequence>MNENGDQKVNSGSDNKDTGDLENKLKELEQKLSEMENNWKRALADYKNLEKRIVEERVDFVSYSNSLLISRLLNVLDNLENLEKHNGDMGFKLTLKEFRQILNEEGLLEIDTLGKDFDSNTMEAIETVEGEERKAVEVVLKGYMLKNKLLRPAKVKVGQKQKEEN</sequence>
<evidence type="ECO:0000313" key="8">
    <source>
        <dbReference type="Proteomes" id="UP000177371"/>
    </source>
</evidence>
<dbReference type="Gene3D" id="3.90.20.20">
    <property type="match status" value="1"/>
</dbReference>
<feature type="compositionally biased region" description="Polar residues" evidence="6">
    <location>
        <begin position="1"/>
        <end position="13"/>
    </location>
</feature>
<evidence type="ECO:0000256" key="2">
    <source>
        <dbReference type="ARBA" id="ARBA00023186"/>
    </source>
</evidence>
<proteinExistence type="inferred from homology"/>
<keyword evidence="3" id="KW-0963">Cytoplasm</keyword>
<keyword evidence="2 3" id="KW-0143">Chaperone</keyword>
<dbReference type="GO" id="GO:0005737">
    <property type="term" value="C:cytoplasm"/>
    <property type="evidence" value="ECO:0007669"/>
    <property type="project" value="UniProtKB-SubCell"/>
</dbReference>
<comment type="similarity">
    <text evidence="1 3 5">Belongs to the GrpE family.</text>
</comment>
<dbReference type="AlphaFoldDB" id="A0A1F4V0K5"/>
<feature type="region of interest" description="Disordered" evidence="6">
    <location>
        <begin position="1"/>
        <end position="22"/>
    </location>
</feature>
<comment type="subunit">
    <text evidence="3">Homodimer.</text>
</comment>
<organism evidence="7 8">
    <name type="scientific">candidate division WWE3 bacterium RBG_16_37_10</name>
    <dbReference type="NCBI Taxonomy" id="1802610"/>
    <lineage>
        <taxon>Bacteria</taxon>
        <taxon>Katanobacteria</taxon>
    </lineage>
</organism>
<comment type="caution">
    <text evidence="7">The sequence shown here is derived from an EMBL/GenBank/DDBJ whole genome shotgun (WGS) entry which is preliminary data.</text>
</comment>
<dbReference type="GO" id="GO:0006457">
    <property type="term" value="P:protein folding"/>
    <property type="evidence" value="ECO:0007669"/>
    <property type="project" value="InterPro"/>
</dbReference>
<evidence type="ECO:0000256" key="5">
    <source>
        <dbReference type="RuleBase" id="RU004478"/>
    </source>
</evidence>
<dbReference type="InterPro" id="IPR013805">
    <property type="entry name" value="GrpE_CC"/>
</dbReference>
<evidence type="ECO:0000256" key="3">
    <source>
        <dbReference type="HAMAP-Rule" id="MF_01151"/>
    </source>
</evidence>
<dbReference type="InterPro" id="IPR009012">
    <property type="entry name" value="GrpE_head"/>
</dbReference>
<comment type="function">
    <text evidence="3 4">Participates actively in the response to hyperosmotic and heat shock by preventing the aggregation of stress-denatured proteins, in association with DnaK and GrpE. It is the nucleotide exchange factor for DnaK and may function as a thermosensor. Unfolded proteins bind initially to DnaJ; upon interaction with the DnaJ-bound protein, DnaK hydrolyzes its bound ATP, resulting in the formation of a stable complex. GrpE releases ADP from DnaK; ATP binding to DnaK triggers the release of the substrate protein, thus completing the reaction cycle. Several rounds of ATP-dependent interactions between DnaJ, DnaK and GrpE are required for fully efficient folding.</text>
</comment>